<protein>
    <submittedName>
        <fullName evidence="2">Fibulin-2-like protein</fullName>
    </submittedName>
</protein>
<dbReference type="AlphaFoldDB" id="A0AAD3REW9"/>
<accession>A0AAD3REW9</accession>
<comment type="caution">
    <text evidence="2">The sequence shown here is derived from an EMBL/GenBank/DDBJ whole genome shotgun (WGS) entry which is preliminary data.</text>
</comment>
<evidence type="ECO:0000256" key="1">
    <source>
        <dbReference type="SAM" id="MobiDB-lite"/>
    </source>
</evidence>
<proteinExistence type="predicted"/>
<name>A0AAD3REW9_LATJO</name>
<dbReference type="Proteomes" id="UP001279410">
    <property type="component" value="Unassembled WGS sequence"/>
</dbReference>
<keyword evidence="3" id="KW-1185">Reference proteome</keyword>
<evidence type="ECO:0000313" key="2">
    <source>
        <dbReference type="EMBL" id="GLD67919.1"/>
    </source>
</evidence>
<feature type="region of interest" description="Disordered" evidence="1">
    <location>
        <begin position="1"/>
        <end position="49"/>
    </location>
</feature>
<feature type="compositionally biased region" description="Basic and acidic residues" evidence="1">
    <location>
        <begin position="27"/>
        <end position="44"/>
    </location>
</feature>
<feature type="compositionally biased region" description="Basic and acidic residues" evidence="1">
    <location>
        <begin position="1"/>
        <end position="14"/>
    </location>
</feature>
<organism evidence="2 3">
    <name type="scientific">Lates japonicus</name>
    <name type="common">Japanese lates</name>
    <dbReference type="NCBI Taxonomy" id="270547"/>
    <lineage>
        <taxon>Eukaryota</taxon>
        <taxon>Metazoa</taxon>
        <taxon>Chordata</taxon>
        <taxon>Craniata</taxon>
        <taxon>Vertebrata</taxon>
        <taxon>Euteleostomi</taxon>
        <taxon>Actinopterygii</taxon>
        <taxon>Neopterygii</taxon>
        <taxon>Teleostei</taxon>
        <taxon>Neoteleostei</taxon>
        <taxon>Acanthomorphata</taxon>
        <taxon>Carangaria</taxon>
        <taxon>Carangaria incertae sedis</taxon>
        <taxon>Centropomidae</taxon>
        <taxon>Lates</taxon>
    </lineage>
</organism>
<gene>
    <name evidence="2" type="ORF">AKAME5_001924300</name>
</gene>
<reference evidence="2" key="1">
    <citation type="submission" date="2022-08" db="EMBL/GenBank/DDBJ databases">
        <title>Genome sequencing of akame (Lates japonicus).</title>
        <authorList>
            <person name="Hashiguchi Y."/>
            <person name="Takahashi H."/>
        </authorList>
    </citation>
    <scope>NUCLEOTIDE SEQUENCE</scope>
    <source>
        <strain evidence="2">Kochi</strain>
    </source>
</reference>
<evidence type="ECO:0000313" key="3">
    <source>
        <dbReference type="Proteomes" id="UP001279410"/>
    </source>
</evidence>
<sequence length="70" mass="8113">MRVRGDGARLEVQGKESPQAGDPNSQQRRDSQKVSYLRRSEDRQQAALQSISPYMTRVEMIQMDRMCQNL</sequence>
<dbReference type="EMBL" id="BRZM01000122">
    <property type="protein sequence ID" value="GLD67919.1"/>
    <property type="molecule type" value="Genomic_DNA"/>
</dbReference>